<protein>
    <submittedName>
        <fullName evidence="1">Uncharacterized protein</fullName>
    </submittedName>
</protein>
<sequence length="1038" mass="109576">MQLQGFRMLRSELSDVFTLAQDPPAPRVPLPPASHWWAYAFGQAKRPRFRQAVKDRFYGLRAPIYNGYWFFIGVLNGNPDPDEVLYGVQVSDADQLDLAACQYQAHRDRVMERREYRAKQTAAITAERAHAQVERRAMQRLRRQIGKMYVDAVWMMYRATPVKDTDLVVYRGNQYRLPVANRASGDDWPQLAVFTLAGVAIAYIVSKIRRSRSSSSLFPDEHSHSSTGDNGDNGDVDPPDDGEEADLCPNDATVESAKAASSPAELSKETAEPPAPICEGVQEVVIAQQDEPASTTLPGSIPGAYTTSDIIDGEGEAQIVSNSVPPTAPLDSKEHATAEVLSPAPVADSPPVVRSSGVGLDLPVVVNPTPEASTGTSDSVDADFAAVSGQPAASLTPTTLPVYSPADGYEVEPARTASSGQAEEPIPPVCNDALPDVSEVEESFVCPPWPPALPETDHSVASPSVDAPSLATDDAPDTEGWIRVGQNGRKDKRLNEQSSSCAVSDSPSPSSGPSDGNGSGSKQDDEPVNTNASLLAGSAASSRRFTVAFQSPVSWTSVSNTEKVRNRRGRGHGKGKGANRNPPTVAAPLPVPPAPRIWAPIKPAGNAWGLCKSTETGKKVEVDCAPINASDDGTAALQAVSLPMSICETSSSRGIVQPDFVQDAGVADVDMVSVEPVVQSASMTFLPASGEGSSSIGTSSGTTNGADVDLASMVVQALALARPQVVSPPVSDSVPTIDSTVLEPFFIRGTAPMEVDVAPGQSTASYQFSTPTVTQEPRSADGNASSIGKSTGTGKKVKLNDASIIASNVAPAPPPSVVVPVSDLTPRIDNNIVKPFCVRGTAPVDVNLKPVQPSTSYQFSTLPVVPVSLPSGSGDATTSSNGKSTGNGKKQRINNGLATSRHAPDQQTRSSSFVPYAKPDLKHSPSPSLVAGKTVDKGKGTQVDRPPTQPTPTFRTKAEKHADRRNKQHEKKRSFKAAEAVARASPSSAVAEDATSDVEMPEAQEPDVEMLPEVAERDVEQATNNTSEEDACKIDDEL</sequence>
<evidence type="ECO:0000313" key="2">
    <source>
        <dbReference type="Proteomes" id="UP001230649"/>
    </source>
</evidence>
<proteinExistence type="predicted"/>
<gene>
    <name evidence="1" type="ORF">QFC20_005630</name>
</gene>
<organism evidence="1 2">
    <name type="scientific">Naganishia adeliensis</name>
    <dbReference type="NCBI Taxonomy" id="92952"/>
    <lineage>
        <taxon>Eukaryota</taxon>
        <taxon>Fungi</taxon>
        <taxon>Dikarya</taxon>
        <taxon>Basidiomycota</taxon>
        <taxon>Agaricomycotina</taxon>
        <taxon>Tremellomycetes</taxon>
        <taxon>Filobasidiales</taxon>
        <taxon>Filobasidiaceae</taxon>
        <taxon>Naganishia</taxon>
    </lineage>
</organism>
<name>A0ACC2VK74_9TREE</name>
<comment type="caution">
    <text evidence="1">The sequence shown here is derived from an EMBL/GenBank/DDBJ whole genome shotgun (WGS) entry which is preliminary data.</text>
</comment>
<keyword evidence="2" id="KW-1185">Reference proteome</keyword>
<evidence type="ECO:0000313" key="1">
    <source>
        <dbReference type="EMBL" id="KAJ9099697.1"/>
    </source>
</evidence>
<dbReference type="Proteomes" id="UP001230649">
    <property type="component" value="Unassembled WGS sequence"/>
</dbReference>
<accession>A0ACC2VK74</accession>
<dbReference type="EMBL" id="JASBWS010000081">
    <property type="protein sequence ID" value="KAJ9099697.1"/>
    <property type="molecule type" value="Genomic_DNA"/>
</dbReference>
<reference evidence="1" key="1">
    <citation type="submission" date="2023-04" db="EMBL/GenBank/DDBJ databases">
        <title>Draft Genome sequencing of Naganishia species isolated from polar environments using Oxford Nanopore Technology.</title>
        <authorList>
            <person name="Leo P."/>
            <person name="Venkateswaran K."/>
        </authorList>
    </citation>
    <scope>NUCLEOTIDE SEQUENCE</scope>
    <source>
        <strain evidence="1">MNA-CCFEE 5262</strain>
    </source>
</reference>